<comment type="caution">
    <text evidence="14">The sequence shown here is derived from an EMBL/GenBank/DDBJ whole genome shotgun (WGS) entry which is preliminary data.</text>
</comment>
<feature type="domain" description="Flagellar motor switch protein FliN-like C-terminal" evidence="13">
    <location>
        <begin position="256"/>
        <end position="323"/>
    </location>
</feature>
<keyword evidence="3 11" id="KW-1003">Cell membrane</keyword>
<evidence type="ECO:0000256" key="8">
    <source>
        <dbReference type="ARBA" id="ARBA00023143"/>
    </source>
</evidence>
<keyword evidence="5 11" id="KW-0997">Cell inner membrane</keyword>
<dbReference type="Pfam" id="PF02154">
    <property type="entry name" value="FliM"/>
    <property type="match status" value="1"/>
</dbReference>
<evidence type="ECO:0000256" key="11">
    <source>
        <dbReference type="PIRNR" id="PIRNR002888"/>
    </source>
</evidence>
<evidence type="ECO:0000259" key="13">
    <source>
        <dbReference type="Pfam" id="PF01052"/>
    </source>
</evidence>
<dbReference type="InterPro" id="IPR036429">
    <property type="entry name" value="SpoA-like_sf"/>
</dbReference>
<evidence type="ECO:0000256" key="7">
    <source>
        <dbReference type="ARBA" id="ARBA00023136"/>
    </source>
</evidence>
<name>A0A3N1Y7X7_9GAMM</name>
<reference evidence="14 15" key="1">
    <citation type="submission" date="2018-11" db="EMBL/GenBank/DDBJ databases">
        <title>Genomic Encyclopedia of Type Strains, Phase IV (KMG-IV): sequencing the most valuable type-strain genomes for metagenomic binning, comparative biology and taxonomic classification.</title>
        <authorList>
            <person name="Goeker M."/>
        </authorList>
    </citation>
    <scope>NUCLEOTIDE SEQUENCE [LARGE SCALE GENOMIC DNA]</scope>
    <source>
        <strain evidence="14 15">DSM 100275</strain>
    </source>
</reference>
<dbReference type="GO" id="GO:0005886">
    <property type="term" value="C:plasma membrane"/>
    <property type="evidence" value="ECO:0007669"/>
    <property type="project" value="UniProtKB-SubCell"/>
</dbReference>
<comment type="function">
    <text evidence="9 11">FliM is one of three proteins (FliG, FliN, FliM) that forms the rotor-mounted switch complex (C ring), located at the base of the basal body. This complex interacts with the CheY and CheZ chemotaxis proteins, in addition to contacting components of the motor that determine the direction of flagellar rotation.</text>
</comment>
<keyword evidence="7 11" id="KW-0472">Membrane</keyword>
<keyword evidence="8 11" id="KW-0975">Bacterial flagellum</keyword>
<comment type="similarity">
    <text evidence="1 11">Belongs to the FliM family.</text>
</comment>
<dbReference type="PANTHER" id="PTHR30034">
    <property type="entry name" value="FLAGELLAR MOTOR SWITCH PROTEIN FLIM"/>
    <property type="match status" value="1"/>
</dbReference>
<evidence type="ECO:0000256" key="3">
    <source>
        <dbReference type="ARBA" id="ARBA00022475"/>
    </source>
</evidence>
<sequence length="334" mass="36105">MSVNDLLSQEEIDALLAGVSEGEVPAGEGTPPAEGEVRPYDFTSQDRIVRGRLPGLDVVNERLARHLRGSLSALLRRPVEVKAEPVQTLKFGEYAHSLYVPSSINLLEIQPLHGTAMLVLDPKLVYVVVDHFFGGGGRFGPRIEGREFTATERRVIQRLVDAALADLARAWEPVLPLRVTLAGTEINPHLANIAIPAEVVVVSAFRVELEGGGGGALHVTFPYAMLEPVREHLDSGVQSDRIEVDEGWAEALREQTKAARVELVGVLAQTEIALRDVLAMKPGDVIPLDPPELVTLHVEGIPMFLGRFGSHEGANAVRIERVVRRPRAAGGGGA</sequence>
<dbReference type="PIRSF" id="PIRSF002888">
    <property type="entry name" value="FliM"/>
    <property type="match status" value="1"/>
</dbReference>
<keyword evidence="6 11" id="KW-0283">Flagellar rotation</keyword>
<keyword evidence="14" id="KW-0969">Cilium</keyword>
<dbReference type="GO" id="GO:0003774">
    <property type="term" value="F:cytoskeletal motor activity"/>
    <property type="evidence" value="ECO:0007669"/>
    <property type="project" value="InterPro"/>
</dbReference>
<evidence type="ECO:0000256" key="1">
    <source>
        <dbReference type="ARBA" id="ARBA00011049"/>
    </source>
</evidence>
<dbReference type="Proteomes" id="UP000276634">
    <property type="component" value="Unassembled WGS sequence"/>
</dbReference>
<gene>
    <name evidence="14" type="ORF">EDC57_0847</name>
</gene>
<dbReference type="InterPro" id="IPR001689">
    <property type="entry name" value="Flag_FliM"/>
</dbReference>
<dbReference type="GO" id="GO:0050918">
    <property type="term" value="P:positive chemotaxis"/>
    <property type="evidence" value="ECO:0007669"/>
    <property type="project" value="TreeGrafter"/>
</dbReference>
<evidence type="ECO:0000313" key="14">
    <source>
        <dbReference type="EMBL" id="ROR34936.1"/>
    </source>
</evidence>
<proteinExistence type="inferred from homology"/>
<dbReference type="RefSeq" id="WP_123400530.1">
    <property type="nucleotide sequence ID" value="NZ_RJVI01000001.1"/>
</dbReference>
<protein>
    <recommendedName>
        <fullName evidence="2 10">Flagellar motor switch protein FliM</fullName>
    </recommendedName>
</protein>
<dbReference type="GO" id="GO:0071978">
    <property type="term" value="P:bacterial-type flagellum-dependent swarming motility"/>
    <property type="evidence" value="ECO:0007669"/>
    <property type="project" value="TreeGrafter"/>
</dbReference>
<dbReference type="SUPFAM" id="SSF101801">
    <property type="entry name" value="Surface presentation of antigens (SPOA)"/>
    <property type="match status" value="1"/>
</dbReference>
<dbReference type="GO" id="GO:0009425">
    <property type="term" value="C:bacterial-type flagellum basal body"/>
    <property type="evidence" value="ECO:0007669"/>
    <property type="project" value="UniProtKB-SubCell"/>
</dbReference>
<dbReference type="AlphaFoldDB" id="A0A3N1Y7X7"/>
<dbReference type="CDD" id="cd17908">
    <property type="entry name" value="FliM"/>
    <property type="match status" value="1"/>
</dbReference>
<dbReference type="InterPro" id="IPR001543">
    <property type="entry name" value="FliN-like_C"/>
</dbReference>
<dbReference type="Gene3D" id="3.40.1550.10">
    <property type="entry name" value="CheC-like"/>
    <property type="match status" value="1"/>
</dbReference>
<feature type="region of interest" description="Disordered" evidence="12">
    <location>
        <begin position="18"/>
        <end position="38"/>
    </location>
</feature>
<accession>A0A3N1Y7X7</accession>
<dbReference type="EMBL" id="RJVI01000001">
    <property type="protein sequence ID" value="ROR34936.1"/>
    <property type="molecule type" value="Genomic_DNA"/>
</dbReference>
<keyword evidence="4 11" id="KW-0145">Chemotaxis</keyword>
<dbReference type="OrthoDB" id="9806941at2"/>
<evidence type="ECO:0000256" key="2">
    <source>
        <dbReference type="ARBA" id="ARBA00021898"/>
    </source>
</evidence>
<dbReference type="PANTHER" id="PTHR30034:SF3">
    <property type="entry name" value="FLAGELLAR MOTOR SWITCH PROTEIN FLIM"/>
    <property type="match status" value="1"/>
</dbReference>
<dbReference type="Gene3D" id="2.30.330.10">
    <property type="entry name" value="SpoA-like"/>
    <property type="match status" value="1"/>
</dbReference>
<keyword evidence="14" id="KW-0282">Flagellum</keyword>
<dbReference type="Pfam" id="PF01052">
    <property type="entry name" value="FliMN_C"/>
    <property type="match status" value="1"/>
</dbReference>
<comment type="subcellular location">
    <subcellularLocation>
        <location evidence="11">Cell inner membrane</location>
        <topology evidence="11">Peripheral membrane protein</topology>
    </subcellularLocation>
    <subcellularLocation>
        <location evidence="11">Bacterial flagellum basal body</location>
    </subcellularLocation>
</comment>
<dbReference type="SUPFAM" id="SSF103039">
    <property type="entry name" value="CheC-like"/>
    <property type="match status" value="1"/>
</dbReference>
<evidence type="ECO:0000256" key="10">
    <source>
        <dbReference type="NCBIfam" id="TIGR01397"/>
    </source>
</evidence>
<evidence type="ECO:0000256" key="9">
    <source>
        <dbReference type="ARBA" id="ARBA00025044"/>
    </source>
</evidence>
<keyword evidence="15" id="KW-1185">Reference proteome</keyword>
<evidence type="ECO:0000313" key="15">
    <source>
        <dbReference type="Proteomes" id="UP000276634"/>
    </source>
</evidence>
<dbReference type="NCBIfam" id="TIGR01397">
    <property type="entry name" value="fliM_switch"/>
    <property type="match status" value="1"/>
</dbReference>
<evidence type="ECO:0000256" key="4">
    <source>
        <dbReference type="ARBA" id="ARBA00022500"/>
    </source>
</evidence>
<organism evidence="14 15">
    <name type="scientific">Inmirania thermothiophila</name>
    <dbReference type="NCBI Taxonomy" id="1750597"/>
    <lineage>
        <taxon>Bacteria</taxon>
        <taxon>Pseudomonadati</taxon>
        <taxon>Pseudomonadota</taxon>
        <taxon>Gammaproteobacteria</taxon>
        <taxon>Chromatiales</taxon>
        <taxon>Ectothiorhodospiraceae</taxon>
        <taxon>Inmirania</taxon>
    </lineage>
</organism>
<keyword evidence="14" id="KW-0966">Cell projection</keyword>
<evidence type="ECO:0000256" key="6">
    <source>
        <dbReference type="ARBA" id="ARBA00022779"/>
    </source>
</evidence>
<dbReference type="InterPro" id="IPR028976">
    <property type="entry name" value="CheC-like_sf"/>
</dbReference>
<evidence type="ECO:0000256" key="12">
    <source>
        <dbReference type="SAM" id="MobiDB-lite"/>
    </source>
</evidence>
<evidence type="ECO:0000256" key="5">
    <source>
        <dbReference type="ARBA" id="ARBA00022519"/>
    </source>
</evidence>
<dbReference type="PRINTS" id="PR00955">
    <property type="entry name" value="FLGMOTORFLIM"/>
</dbReference>